<feature type="non-terminal residue" evidence="1">
    <location>
        <position position="62"/>
    </location>
</feature>
<sequence>TTPFSVSSPSLTPFETSDSLLEEFADELDLLDPFPPGKEDNNFDFEADLREIEYLLNQDPLT</sequence>
<evidence type="ECO:0008006" key="2">
    <source>
        <dbReference type="Google" id="ProtNLM"/>
    </source>
</evidence>
<comment type="caution">
    <text evidence="1">The sequence shown here is derived from an EMBL/GenBank/DDBJ whole genome shotgun (WGS) entry which is preliminary data.</text>
</comment>
<protein>
    <recommendedName>
        <fullName evidence="2">Reverse transcriptase domain-containing protein</fullName>
    </recommendedName>
</protein>
<organism evidence="1">
    <name type="scientific">Tanacetum cinerariifolium</name>
    <name type="common">Dalmatian daisy</name>
    <name type="synonym">Chrysanthemum cinerariifolium</name>
    <dbReference type="NCBI Taxonomy" id="118510"/>
    <lineage>
        <taxon>Eukaryota</taxon>
        <taxon>Viridiplantae</taxon>
        <taxon>Streptophyta</taxon>
        <taxon>Embryophyta</taxon>
        <taxon>Tracheophyta</taxon>
        <taxon>Spermatophyta</taxon>
        <taxon>Magnoliopsida</taxon>
        <taxon>eudicotyledons</taxon>
        <taxon>Gunneridae</taxon>
        <taxon>Pentapetalae</taxon>
        <taxon>asterids</taxon>
        <taxon>campanulids</taxon>
        <taxon>Asterales</taxon>
        <taxon>Asteraceae</taxon>
        <taxon>Asteroideae</taxon>
        <taxon>Anthemideae</taxon>
        <taxon>Anthemidinae</taxon>
        <taxon>Tanacetum</taxon>
    </lineage>
</organism>
<feature type="non-terminal residue" evidence="1">
    <location>
        <position position="1"/>
    </location>
</feature>
<proteinExistence type="predicted"/>
<dbReference type="EMBL" id="BKCJ011107954">
    <property type="protein sequence ID" value="GFC86970.1"/>
    <property type="molecule type" value="Genomic_DNA"/>
</dbReference>
<name>A0A699RKJ1_TANCI</name>
<reference evidence="1" key="1">
    <citation type="journal article" date="2019" name="Sci. Rep.">
        <title>Draft genome of Tanacetum cinerariifolium, the natural source of mosquito coil.</title>
        <authorList>
            <person name="Yamashiro T."/>
            <person name="Shiraishi A."/>
            <person name="Satake H."/>
            <person name="Nakayama K."/>
        </authorList>
    </citation>
    <scope>NUCLEOTIDE SEQUENCE</scope>
</reference>
<dbReference type="AlphaFoldDB" id="A0A699RKJ1"/>
<evidence type="ECO:0000313" key="1">
    <source>
        <dbReference type="EMBL" id="GFC86970.1"/>
    </source>
</evidence>
<accession>A0A699RKJ1</accession>
<gene>
    <name evidence="1" type="ORF">Tci_858940</name>
</gene>